<evidence type="ECO:0000259" key="2">
    <source>
        <dbReference type="Pfam" id="PF12660"/>
    </source>
</evidence>
<reference evidence="3" key="2">
    <citation type="submission" date="2023-01" db="EMBL/GenBank/DDBJ databases">
        <authorList>
            <person name="Petersen C."/>
        </authorList>
    </citation>
    <scope>NUCLEOTIDE SEQUENCE</scope>
    <source>
        <strain evidence="3">IBT 17514</strain>
    </source>
</reference>
<evidence type="ECO:0008006" key="5">
    <source>
        <dbReference type="Google" id="ProtNLM"/>
    </source>
</evidence>
<dbReference type="Proteomes" id="UP001215712">
    <property type="component" value="Unassembled WGS sequence"/>
</dbReference>
<keyword evidence="4" id="KW-1185">Reference proteome</keyword>
<dbReference type="Pfam" id="PF12660">
    <property type="entry name" value="zf-TFIIIC"/>
    <property type="match status" value="1"/>
</dbReference>
<evidence type="ECO:0000313" key="3">
    <source>
        <dbReference type="EMBL" id="KAJ5733791.1"/>
    </source>
</evidence>
<gene>
    <name evidence="3" type="ORF">N7493_002577</name>
</gene>
<evidence type="ECO:0000259" key="1">
    <source>
        <dbReference type="Pfam" id="PF12657"/>
    </source>
</evidence>
<reference evidence="3" key="1">
    <citation type="journal article" date="2023" name="IMA Fungus">
        <title>Comparative genomic study of the Penicillium genus elucidates a diverse pangenome and 15 lateral gene transfer events.</title>
        <authorList>
            <person name="Petersen C."/>
            <person name="Sorensen T."/>
            <person name="Nielsen M.R."/>
            <person name="Sondergaard T.E."/>
            <person name="Sorensen J.L."/>
            <person name="Fitzpatrick D.A."/>
            <person name="Frisvad J.C."/>
            <person name="Nielsen K.L."/>
        </authorList>
    </citation>
    <scope>NUCLEOTIDE SEQUENCE</scope>
    <source>
        <strain evidence="3">IBT 17514</strain>
    </source>
</reference>
<dbReference type="GO" id="GO:0006384">
    <property type="term" value="P:transcription initiation at RNA polymerase III promoter"/>
    <property type="evidence" value="ECO:0007669"/>
    <property type="project" value="InterPro"/>
</dbReference>
<dbReference type="PANTHER" id="PTHR15496:SF2">
    <property type="entry name" value="GENERAL TRANSCRIPTION FACTOR 3C POLYPEPTIDE 4"/>
    <property type="match status" value="1"/>
</dbReference>
<dbReference type="GO" id="GO:0004402">
    <property type="term" value="F:histone acetyltransferase activity"/>
    <property type="evidence" value="ECO:0007669"/>
    <property type="project" value="InterPro"/>
</dbReference>
<dbReference type="InterPro" id="IPR044230">
    <property type="entry name" value="GTF3C4"/>
</dbReference>
<name>A0AAD6HSN4_9EURO</name>
<dbReference type="AlphaFoldDB" id="A0AAD6HSN4"/>
<dbReference type="EMBL" id="JAQJAN010000003">
    <property type="protein sequence ID" value="KAJ5733791.1"/>
    <property type="molecule type" value="Genomic_DNA"/>
</dbReference>
<comment type="caution">
    <text evidence="3">The sequence shown here is derived from an EMBL/GenBank/DDBJ whole genome shotgun (WGS) entry which is preliminary data.</text>
</comment>
<sequence>MPQPVELSLFPSCFGAADWSPDGELAVAGGDSVYILTWKAKAQSNSAQNNSAQNASESWHITRILRVNFFTFAEWPTVHPQNRDDFSVGVEQSSSNVIGLAWSPPGLARYRRSVLAVLTSNLILSLWEPVGANGEWVRVCIINHALYPDPEALQKLHGADLQKTNIRSFQWCPPAQVSQSAGSRSKTPEDRWGVQLMAVTTDANEVVFLRIYRPAGIHQSSQAYIVTKLASHSIHGAEKQFPMACSGSLLQSALRSKIRPTSISCGPWLTREEPSDGSLFSATSVVAVIYGTELRFIQATVGLVDTDPDHEVTPQYEAIIDLKDHPLNSLSEEWAHHRIIGPLKWVHMSQYEKITLSIGIVGGVLTLTWPSSALNSSESAGAGMEIQEWPCSSLPTEEGDLFPRHMEPVSSFFTAHNVQDDVCTLHMGTVGGLGAAIDLDKSGNLETWRVPQWINFVQRYREEYDLDRDLRGYNLARIWGLATYQGFTAVVFTMHPTDMVEYRMNSAEGAFVGLIDEATGEVADMHALFMPPAGDEAQNSAHAKRGQVITSVLSTVEREGGLSPENYKMIYTAACCAITDEQTEQVRHQGQEWLERLAEKTGADLTEEISKCADGSSMISAKSSDHLNGPGGYLFERCEVCDAGLIWDSPREVQCQNGHLFVRCGLSFQAIQEPGVSKYCSICQAEYFDEDLLIRVRDGHVDPAFMHLFDAFDTCIYCDKKFQASIQNR</sequence>
<dbReference type="InterPro" id="IPR024764">
    <property type="entry name" value="TFIIIC_Znf"/>
</dbReference>
<organism evidence="3 4">
    <name type="scientific">Penicillium malachiteum</name>
    <dbReference type="NCBI Taxonomy" id="1324776"/>
    <lineage>
        <taxon>Eukaryota</taxon>
        <taxon>Fungi</taxon>
        <taxon>Dikarya</taxon>
        <taxon>Ascomycota</taxon>
        <taxon>Pezizomycotina</taxon>
        <taxon>Eurotiomycetes</taxon>
        <taxon>Eurotiomycetidae</taxon>
        <taxon>Eurotiales</taxon>
        <taxon>Aspergillaceae</taxon>
        <taxon>Penicillium</taxon>
    </lineage>
</organism>
<dbReference type="InterPro" id="IPR024761">
    <property type="entry name" value="TFIIIC_delta_N"/>
</dbReference>
<dbReference type="PANTHER" id="PTHR15496">
    <property type="entry name" value="GENERAL TRANSCRIPTION FACTOR 3C POLYPEPTIDE 4 FAMILY"/>
    <property type="match status" value="1"/>
</dbReference>
<evidence type="ECO:0000313" key="4">
    <source>
        <dbReference type="Proteomes" id="UP001215712"/>
    </source>
</evidence>
<proteinExistence type="predicted"/>
<dbReference type="GO" id="GO:0000127">
    <property type="term" value="C:transcription factor TFIIIC complex"/>
    <property type="evidence" value="ECO:0007669"/>
    <property type="project" value="InterPro"/>
</dbReference>
<feature type="domain" description="Transcription factor IIIC 90kDa subunit N-terminal" evidence="1">
    <location>
        <begin position="19"/>
        <end position="508"/>
    </location>
</feature>
<accession>A0AAD6HSN4</accession>
<feature type="domain" description="Transcription factor IIIC putative zinc-finger" evidence="2">
    <location>
        <begin position="627"/>
        <end position="722"/>
    </location>
</feature>
<protein>
    <recommendedName>
        <fullName evidence="5">Transcription factor IIIC 90kDa subunit N-terminal domain-containing protein</fullName>
    </recommendedName>
</protein>
<dbReference type="Pfam" id="PF12657">
    <property type="entry name" value="TFIIIC_delta"/>
    <property type="match status" value="1"/>
</dbReference>